<dbReference type="VEuPathDB" id="FungiDB:PV09_08254"/>
<reference evidence="8 9" key="1">
    <citation type="submission" date="2015-01" db="EMBL/GenBank/DDBJ databases">
        <title>The Genome Sequence of Ochroconis gallopava CBS43764.</title>
        <authorList>
            <consortium name="The Broad Institute Genomics Platform"/>
            <person name="Cuomo C."/>
            <person name="de Hoog S."/>
            <person name="Gorbushina A."/>
            <person name="Stielow B."/>
            <person name="Teixiera M."/>
            <person name="Abouelleil A."/>
            <person name="Chapman S.B."/>
            <person name="Priest M."/>
            <person name="Young S.K."/>
            <person name="Wortman J."/>
            <person name="Nusbaum C."/>
            <person name="Birren B."/>
        </authorList>
    </citation>
    <scope>NUCLEOTIDE SEQUENCE [LARGE SCALE GENOMIC DNA]</scope>
    <source>
        <strain evidence="8 9">CBS 43764</strain>
    </source>
</reference>
<dbReference type="GO" id="GO:0005871">
    <property type="term" value="C:kinesin complex"/>
    <property type="evidence" value="ECO:0007669"/>
    <property type="project" value="TreeGrafter"/>
</dbReference>
<accession>A0A0D2AM39</accession>
<dbReference type="InterPro" id="IPR036961">
    <property type="entry name" value="Kinesin_motor_dom_sf"/>
</dbReference>
<dbReference type="GO" id="GO:0008017">
    <property type="term" value="F:microtubule binding"/>
    <property type="evidence" value="ECO:0007669"/>
    <property type="project" value="InterPro"/>
</dbReference>
<keyword evidence="5" id="KW-0175">Coiled coil</keyword>
<dbReference type="InterPro" id="IPR001752">
    <property type="entry name" value="Kinesin_motor_dom"/>
</dbReference>
<dbReference type="GO" id="GO:0016887">
    <property type="term" value="F:ATP hydrolysis activity"/>
    <property type="evidence" value="ECO:0007669"/>
    <property type="project" value="TreeGrafter"/>
</dbReference>
<feature type="coiled-coil region" evidence="5">
    <location>
        <begin position="321"/>
        <end position="348"/>
    </location>
</feature>
<dbReference type="SMART" id="SM00129">
    <property type="entry name" value="KISc"/>
    <property type="match status" value="1"/>
</dbReference>
<dbReference type="OrthoDB" id="3176171at2759"/>
<dbReference type="Pfam" id="PF00225">
    <property type="entry name" value="Kinesin"/>
    <property type="match status" value="2"/>
</dbReference>
<dbReference type="SUPFAM" id="SSF52540">
    <property type="entry name" value="P-loop containing nucleoside triphosphate hydrolases"/>
    <property type="match status" value="1"/>
</dbReference>
<dbReference type="GO" id="GO:0005524">
    <property type="term" value="F:ATP binding"/>
    <property type="evidence" value="ECO:0007669"/>
    <property type="project" value="UniProtKB-UniRule"/>
</dbReference>
<feature type="domain" description="Kinesin motor" evidence="7">
    <location>
        <begin position="11"/>
        <end position="466"/>
    </location>
</feature>
<dbReference type="STRING" id="253628.A0A0D2AM39"/>
<feature type="binding site" evidence="3">
    <location>
        <begin position="111"/>
        <end position="118"/>
    </location>
    <ligand>
        <name>ATP</name>
        <dbReference type="ChEBI" id="CHEBI:30616"/>
    </ligand>
</feature>
<evidence type="ECO:0000313" key="8">
    <source>
        <dbReference type="EMBL" id="KIW00214.1"/>
    </source>
</evidence>
<evidence type="ECO:0000256" key="3">
    <source>
        <dbReference type="PROSITE-ProRule" id="PRU00283"/>
    </source>
</evidence>
<evidence type="ECO:0000256" key="6">
    <source>
        <dbReference type="SAM" id="MobiDB-lite"/>
    </source>
</evidence>
<evidence type="ECO:0000256" key="1">
    <source>
        <dbReference type="ARBA" id="ARBA00022741"/>
    </source>
</evidence>
<comment type="similarity">
    <text evidence="3 4">Belongs to the TRAFAC class myosin-kinesin ATPase superfamily. Kinesin family.</text>
</comment>
<keyword evidence="3 4" id="KW-0505">Motor protein</keyword>
<dbReference type="InParanoid" id="A0A0D2AM39"/>
<dbReference type="InterPro" id="IPR027640">
    <property type="entry name" value="Kinesin-like_fam"/>
</dbReference>
<evidence type="ECO:0000256" key="4">
    <source>
        <dbReference type="RuleBase" id="RU000394"/>
    </source>
</evidence>
<keyword evidence="2 3" id="KW-0067">ATP-binding</keyword>
<dbReference type="GeneID" id="27316227"/>
<keyword evidence="9" id="KW-1185">Reference proteome</keyword>
<dbReference type="InterPro" id="IPR027417">
    <property type="entry name" value="P-loop_NTPase"/>
</dbReference>
<dbReference type="GO" id="GO:0003777">
    <property type="term" value="F:microtubule motor activity"/>
    <property type="evidence" value="ECO:0007669"/>
    <property type="project" value="InterPro"/>
</dbReference>
<dbReference type="PANTHER" id="PTHR24115">
    <property type="entry name" value="KINESIN-RELATED"/>
    <property type="match status" value="1"/>
</dbReference>
<dbReference type="GO" id="GO:0005874">
    <property type="term" value="C:microtubule"/>
    <property type="evidence" value="ECO:0007669"/>
    <property type="project" value="UniProtKB-KW"/>
</dbReference>
<organism evidence="8 9">
    <name type="scientific">Verruconis gallopava</name>
    <dbReference type="NCBI Taxonomy" id="253628"/>
    <lineage>
        <taxon>Eukaryota</taxon>
        <taxon>Fungi</taxon>
        <taxon>Dikarya</taxon>
        <taxon>Ascomycota</taxon>
        <taxon>Pezizomycotina</taxon>
        <taxon>Dothideomycetes</taxon>
        <taxon>Pleosporomycetidae</taxon>
        <taxon>Venturiales</taxon>
        <taxon>Sympoventuriaceae</taxon>
        <taxon>Verruconis</taxon>
    </lineage>
</organism>
<name>A0A0D2AM39_9PEZI</name>
<keyword evidence="1 3" id="KW-0547">Nucleotide-binding</keyword>
<evidence type="ECO:0000313" key="9">
    <source>
        <dbReference type="Proteomes" id="UP000053259"/>
    </source>
</evidence>
<dbReference type="InterPro" id="IPR019821">
    <property type="entry name" value="Kinesin_motor_CS"/>
</dbReference>
<evidence type="ECO:0000259" key="7">
    <source>
        <dbReference type="PROSITE" id="PS50067"/>
    </source>
</evidence>
<protein>
    <recommendedName>
        <fullName evidence="4">Kinesin-like protein</fullName>
    </recommendedName>
</protein>
<dbReference type="AlphaFoldDB" id="A0A0D2AM39"/>
<dbReference type="PRINTS" id="PR00380">
    <property type="entry name" value="KINESINHEAVY"/>
</dbReference>
<dbReference type="GO" id="GO:0007018">
    <property type="term" value="P:microtubule-based movement"/>
    <property type="evidence" value="ECO:0007669"/>
    <property type="project" value="InterPro"/>
</dbReference>
<sequence length="470" mass="52087">MAVLGHLERPNCDVFVRWRPLSADESSGPELEYKTTKQPSEKGGMQSVSLKSQLRIGPPPKFGRHQTWKSGASYSHVFQADDKNDDLYQKVVAPSIPQVLDGATCTFFAYGHTGSGKSHTIIGPDSEKDEQLGLCLAAAKDLFQALDALNKENDKSEDSDKREHELGVAIRVFEVRGKSACDLLNERTECYIREGSEGTVHVRGATELLEDGRVRVRPITAKVSWSFEQSRATISEALSLRQVGSSTVHDESSRTHAIMELEIVNRALMNARDAVIERESELVPVGKRATDVYVEEHQAALMYCEGTYVMRPDRPLNQARIDAAEAEKREYESRVQAAEAKVDECFKSSRHPGLGGKFVFVDLAGSEYFHQVLASSERVAKQSPQERQQVRQINADLFALKEVIRARASNQARVPYRSSPLTMILRSHFVGARVGNSAMILTVSPSDSQFAATMNTLRYGDLVGSARLGE</sequence>
<dbReference type="HOGENOM" id="CLU_050084_0_0_1"/>
<dbReference type="Proteomes" id="UP000053259">
    <property type="component" value="Unassembled WGS sequence"/>
</dbReference>
<gene>
    <name evidence="8" type="ORF">PV09_08254</name>
</gene>
<proteinExistence type="inferred from homology"/>
<evidence type="ECO:0000256" key="5">
    <source>
        <dbReference type="SAM" id="Coils"/>
    </source>
</evidence>
<evidence type="ECO:0000256" key="2">
    <source>
        <dbReference type="ARBA" id="ARBA00022840"/>
    </source>
</evidence>
<dbReference type="EMBL" id="KN847566">
    <property type="protein sequence ID" value="KIW00214.1"/>
    <property type="molecule type" value="Genomic_DNA"/>
</dbReference>
<dbReference type="PROSITE" id="PS50067">
    <property type="entry name" value="KINESIN_MOTOR_2"/>
    <property type="match status" value="1"/>
</dbReference>
<dbReference type="Gene3D" id="3.40.850.10">
    <property type="entry name" value="Kinesin motor domain"/>
    <property type="match status" value="1"/>
</dbReference>
<keyword evidence="4" id="KW-0493">Microtubule</keyword>
<dbReference type="PROSITE" id="PS00411">
    <property type="entry name" value="KINESIN_MOTOR_1"/>
    <property type="match status" value="1"/>
</dbReference>
<feature type="region of interest" description="Disordered" evidence="6">
    <location>
        <begin position="24"/>
        <end position="65"/>
    </location>
</feature>
<dbReference type="RefSeq" id="XP_016210083.1">
    <property type="nucleotide sequence ID" value="XM_016362118.1"/>
</dbReference>